<dbReference type="Proteomes" id="UP000023152">
    <property type="component" value="Unassembled WGS sequence"/>
</dbReference>
<feature type="compositionally biased region" description="Basic residues" evidence="1">
    <location>
        <begin position="71"/>
        <end position="87"/>
    </location>
</feature>
<evidence type="ECO:0000313" key="2">
    <source>
        <dbReference type="EMBL" id="ETO07927.1"/>
    </source>
</evidence>
<name>X6M385_RETFI</name>
<comment type="caution">
    <text evidence="2">The sequence shown here is derived from an EMBL/GenBank/DDBJ whole genome shotgun (WGS) entry which is preliminary data.</text>
</comment>
<sequence>IYVFVYIKICFCLFVFINRHAHVNEKIYMFVHINKKCISFVFFFKNKKTLCCFTDFQAQDKYKKMIEKEKKNRKKMNKNEKKRKKKEQQKTMEPIWASLWKKVLEDAQASAGRHRVYVSKLKREIQLWKENEEKRKEAERNAVVDSKFVGGTQTDRHSNLCAHVSRSNMHGGLFVVGHDSESALDCESKEGLHWTDIFTSCRLGQRHCRPELTISKSDATLHTRYWHASNVTVTKF</sequence>
<proteinExistence type="predicted"/>
<keyword evidence="3" id="KW-1185">Reference proteome</keyword>
<dbReference type="AlphaFoldDB" id="X6M385"/>
<evidence type="ECO:0000313" key="3">
    <source>
        <dbReference type="Proteomes" id="UP000023152"/>
    </source>
</evidence>
<feature type="region of interest" description="Disordered" evidence="1">
    <location>
        <begin position="68"/>
        <end position="90"/>
    </location>
</feature>
<organism evidence="2 3">
    <name type="scientific">Reticulomyxa filosa</name>
    <dbReference type="NCBI Taxonomy" id="46433"/>
    <lineage>
        <taxon>Eukaryota</taxon>
        <taxon>Sar</taxon>
        <taxon>Rhizaria</taxon>
        <taxon>Retaria</taxon>
        <taxon>Foraminifera</taxon>
        <taxon>Monothalamids</taxon>
        <taxon>Reticulomyxidae</taxon>
        <taxon>Reticulomyxa</taxon>
    </lineage>
</organism>
<feature type="non-terminal residue" evidence="2">
    <location>
        <position position="1"/>
    </location>
</feature>
<evidence type="ECO:0000256" key="1">
    <source>
        <dbReference type="SAM" id="MobiDB-lite"/>
    </source>
</evidence>
<reference evidence="2 3" key="1">
    <citation type="journal article" date="2013" name="Curr. Biol.">
        <title>The Genome of the Foraminiferan Reticulomyxa filosa.</title>
        <authorList>
            <person name="Glockner G."/>
            <person name="Hulsmann N."/>
            <person name="Schleicher M."/>
            <person name="Noegel A.A."/>
            <person name="Eichinger L."/>
            <person name="Gallinger C."/>
            <person name="Pawlowski J."/>
            <person name="Sierra R."/>
            <person name="Euteneuer U."/>
            <person name="Pillet L."/>
            <person name="Moustafa A."/>
            <person name="Platzer M."/>
            <person name="Groth M."/>
            <person name="Szafranski K."/>
            <person name="Schliwa M."/>
        </authorList>
    </citation>
    <scope>NUCLEOTIDE SEQUENCE [LARGE SCALE GENOMIC DNA]</scope>
</reference>
<feature type="non-terminal residue" evidence="2">
    <location>
        <position position="236"/>
    </location>
</feature>
<gene>
    <name evidence="2" type="ORF">RFI_29463</name>
</gene>
<accession>X6M385</accession>
<dbReference type="EMBL" id="ASPP01025551">
    <property type="protein sequence ID" value="ETO07927.1"/>
    <property type="molecule type" value="Genomic_DNA"/>
</dbReference>
<protein>
    <submittedName>
        <fullName evidence="2">Uncharacterized protein</fullName>
    </submittedName>
</protein>